<dbReference type="AlphaFoldDB" id="A0A7M1XJQ1"/>
<dbReference type="PRINTS" id="PR00326">
    <property type="entry name" value="GTP1OBG"/>
</dbReference>
<dbReference type="SUPFAM" id="SSF52540">
    <property type="entry name" value="P-loop containing nucleoside triphosphate hydrolases"/>
    <property type="match status" value="1"/>
</dbReference>
<keyword evidence="7 9" id="KW-0460">Magnesium</keyword>
<comment type="similarity">
    <text evidence="2 9">Belongs to the TRAFAC class OBG-HflX-like GTPase superfamily. OBG GTPase family.</text>
</comment>
<keyword evidence="8 9" id="KW-0342">GTP-binding</keyword>
<feature type="binding site" evidence="9">
    <location>
        <begin position="278"/>
        <end position="281"/>
    </location>
    <ligand>
        <name>GTP</name>
        <dbReference type="ChEBI" id="CHEBI:37565"/>
    </ligand>
</feature>
<keyword evidence="5 9" id="KW-0547">Nucleotide-binding</keyword>
<dbReference type="Gene3D" id="2.70.210.12">
    <property type="entry name" value="GTP1/OBG domain"/>
    <property type="match status" value="1"/>
</dbReference>
<evidence type="ECO:0000313" key="15">
    <source>
        <dbReference type="Proteomes" id="UP000593591"/>
    </source>
</evidence>
<dbReference type="Gene3D" id="3.30.300.350">
    <property type="entry name" value="GTP-binding protein OBG, C-terminal domain"/>
    <property type="match status" value="1"/>
</dbReference>
<dbReference type="GO" id="GO:0000287">
    <property type="term" value="F:magnesium ion binding"/>
    <property type="evidence" value="ECO:0007669"/>
    <property type="project" value="InterPro"/>
</dbReference>
<dbReference type="NCBIfam" id="NF008956">
    <property type="entry name" value="PRK12299.1"/>
    <property type="match status" value="1"/>
</dbReference>
<dbReference type="GO" id="GO:0043022">
    <property type="term" value="F:ribosome binding"/>
    <property type="evidence" value="ECO:0007669"/>
    <property type="project" value="UniProtKB-ARBA"/>
</dbReference>
<dbReference type="NCBIfam" id="TIGR03595">
    <property type="entry name" value="Obg_CgtA_exten"/>
    <property type="match status" value="1"/>
</dbReference>
<dbReference type="CDD" id="cd01898">
    <property type="entry name" value="Obg"/>
    <property type="match status" value="1"/>
</dbReference>
<feature type="binding site" evidence="9">
    <location>
        <position position="170"/>
    </location>
    <ligand>
        <name>Mg(2+)</name>
        <dbReference type="ChEBI" id="CHEBI:18420"/>
    </ligand>
</feature>
<dbReference type="PROSITE" id="PS00905">
    <property type="entry name" value="GTP1_OBG"/>
    <property type="match status" value="1"/>
</dbReference>
<dbReference type="Pfam" id="PF01018">
    <property type="entry name" value="GTP1_OBG"/>
    <property type="match status" value="1"/>
</dbReference>
<feature type="domain" description="Obg" evidence="13">
    <location>
        <begin position="1"/>
        <end position="156"/>
    </location>
</feature>
<evidence type="ECO:0000256" key="10">
    <source>
        <dbReference type="SAM" id="Coils"/>
    </source>
</evidence>
<dbReference type="HAMAP" id="MF_01454">
    <property type="entry name" value="GTPase_Obg"/>
    <property type="match status" value="1"/>
</dbReference>
<comment type="subunit">
    <text evidence="9">Monomer.</text>
</comment>
<dbReference type="NCBIfam" id="TIGR00231">
    <property type="entry name" value="small_GTP"/>
    <property type="match status" value="1"/>
</dbReference>
<dbReference type="PANTHER" id="PTHR11702">
    <property type="entry name" value="DEVELOPMENTALLY REGULATED GTP-BINDING PROTEIN-RELATED"/>
    <property type="match status" value="1"/>
</dbReference>
<dbReference type="InterPro" id="IPR014100">
    <property type="entry name" value="GTP-bd_Obg/CgtA"/>
</dbReference>
<evidence type="ECO:0000259" key="13">
    <source>
        <dbReference type="PROSITE" id="PS51883"/>
    </source>
</evidence>
<dbReference type="PROSITE" id="PS51710">
    <property type="entry name" value="G_OBG"/>
    <property type="match status" value="1"/>
</dbReference>
<evidence type="ECO:0000256" key="3">
    <source>
        <dbReference type="ARBA" id="ARBA00022490"/>
    </source>
</evidence>
<dbReference type="InterPro" id="IPR036346">
    <property type="entry name" value="GTP-bd_prot_GTP1/OBG_C_sf"/>
</dbReference>
<evidence type="ECO:0000256" key="7">
    <source>
        <dbReference type="ARBA" id="ARBA00022842"/>
    </source>
</evidence>
<evidence type="ECO:0000256" key="5">
    <source>
        <dbReference type="ARBA" id="ARBA00022741"/>
    </source>
</evidence>
<gene>
    <name evidence="9" type="primary">obg</name>
    <name evidence="14" type="ORF">DYE49_04495</name>
</gene>
<dbReference type="GO" id="GO:0005737">
    <property type="term" value="C:cytoplasm"/>
    <property type="evidence" value="ECO:0007669"/>
    <property type="project" value="UniProtKB-SubCell"/>
</dbReference>
<name>A0A7M1XJQ1_9SPIR</name>
<dbReference type="Proteomes" id="UP000593591">
    <property type="component" value="Chromosome"/>
</dbReference>
<dbReference type="InterPro" id="IPR006073">
    <property type="entry name" value="GTP-bd"/>
</dbReference>
<keyword evidence="3 9" id="KW-0963">Cytoplasm</keyword>
<dbReference type="EC" id="3.6.5.-" evidence="9"/>
<evidence type="ECO:0000259" key="11">
    <source>
        <dbReference type="PROSITE" id="PS51710"/>
    </source>
</evidence>
<dbReference type="InterPro" id="IPR005225">
    <property type="entry name" value="Small_GTP-bd"/>
</dbReference>
<dbReference type="GO" id="GO:0042254">
    <property type="term" value="P:ribosome biogenesis"/>
    <property type="evidence" value="ECO:0007669"/>
    <property type="project" value="UniProtKB-UniRule"/>
</dbReference>
<dbReference type="InterPro" id="IPR027417">
    <property type="entry name" value="P-loop_NTPase"/>
</dbReference>
<sequence>MHDKVKVVLCSGKGGDGAISFRHEKCIEHGGPYGGNGGKGGSIYLVADNGMESLQEYRFGKVIKAQPGENGKTKLQYGKDAKDIYLKVPCGTVIEDEEGKQLADLIHHGDSYLAVKGGRGGRGNATFKSATRRTPNIAENGLPGETKTFYFELKLLADVGLVGYPNVGKSTLLSAVTRASAQVGDYAFTTLEPQLGVCFINPEQSFVLADLPGLIDGASDGKGLGFTFLRHIERCRVLLHLIDVSRSENPYDDFVSINKELFKYSEKLAERKMIVAINKSDLKEYTDIAKDLKERLVSEGYEVYVISAKDNKNLKSLMRRLYSQVKKSKEEEKKNISSYDEEEVVYSAREIDNGKKPNYQVVKREDGFYEIVGERVVRTKRLINLKTDEGIDRLLAYLDSIGIDQAIKDAGAVNGDTIVLDGYEFDYYE</sequence>
<dbReference type="InterPro" id="IPR031167">
    <property type="entry name" value="G_OBG"/>
</dbReference>
<dbReference type="SUPFAM" id="SSF102741">
    <property type="entry name" value="Obg GTP-binding protein C-terminal domain"/>
    <property type="match status" value="1"/>
</dbReference>
<evidence type="ECO:0000256" key="4">
    <source>
        <dbReference type="ARBA" id="ARBA00022723"/>
    </source>
</evidence>
<dbReference type="KEGG" id="trc:DYE49_04495"/>
<dbReference type="Gene3D" id="3.40.50.300">
    <property type="entry name" value="P-loop containing nucleotide triphosphate hydrolases"/>
    <property type="match status" value="1"/>
</dbReference>
<dbReference type="PANTHER" id="PTHR11702:SF31">
    <property type="entry name" value="MITOCHONDRIAL RIBOSOME-ASSOCIATED GTPASE 2"/>
    <property type="match status" value="1"/>
</dbReference>
<feature type="domain" description="OCT" evidence="12">
    <location>
        <begin position="351"/>
        <end position="429"/>
    </location>
</feature>
<dbReference type="Pfam" id="PF01926">
    <property type="entry name" value="MMR_HSR1"/>
    <property type="match status" value="1"/>
</dbReference>
<dbReference type="PIRSF" id="PIRSF002401">
    <property type="entry name" value="GTP_bd_Obg/CgtA"/>
    <property type="match status" value="1"/>
</dbReference>
<dbReference type="InterPro" id="IPR006074">
    <property type="entry name" value="GTP1-OBG_CS"/>
</dbReference>
<proteinExistence type="inferred from homology"/>
<dbReference type="PROSITE" id="PS51883">
    <property type="entry name" value="OBG"/>
    <property type="match status" value="1"/>
</dbReference>
<evidence type="ECO:0000256" key="8">
    <source>
        <dbReference type="ARBA" id="ARBA00023134"/>
    </source>
</evidence>
<evidence type="ECO:0000313" key="14">
    <source>
        <dbReference type="EMBL" id="QOS39763.1"/>
    </source>
</evidence>
<dbReference type="InterPro" id="IPR036726">
    <property type="entry name" value="GTP1_OBG_dom_sf"/>
</dbReference>
<dbReference type="SUPFAM" id="SSF82051">
    <property type="entry name" value="Obg GTP-binding protein N-terminal domain"/>
    <property type="match status" value="1"/>
</dbReference>
<dbReference type="NCBIfam" id="NF008955">
    <property type="entry name" value="PRK12297.1"/>
    <property type="match status" value="1"/>
</dbReference>
<dbReference type="InterPro" id="IPR006169">
    <property type="entry name" value="GTP1_OBG_dom"/>
</dbReference>
<accession>A0A7M1XJQ1</accession>
<evidence type="ECO:0000256" key="6">
    <source>
        <dbReference type="ARBA" id="ARBA00022801"/>
    </source>
</evidence>
<feature type="binding site" evidence="9">
    <location>
        <begin position="188"/>
        <end position="192"/>
    </location>
    <ligand>
        <name>GTP</name>
        <dbReference type="ChEBI" id="CHEBI:37565"/>
    </ligand>
</feature>
<dbReference type="PROSITE" id="PS51881">
    <property type="entry name" value="OCT"/>
    <property type="match status" value="1"/>
</dbReference>
<dbReference type="NCBIfam" id="TIGR02729">
    <property type="entry name" value="Obg_CgtA"/>
    <property type="match status" value="1"/>
</dbReference>
<dbReference type="FunFam" id="2.70.210.12:FF:000001">
    <property type="entry name" value="GTPase Obg"/>
    <property type="match status" value="1"/>
</dbReference>
<feature type="binding site" evidence="9">
    <location>
        <begin position="210"/>
        <end position="213"/>
    </location>
    <ligand>
        <name>GTP</name>
        <dbReference type="ChEBI" id="CHEBI:37565"/>
    </ligand>
</feature>
<dbReference type="GO" id="GO:0005525">
    <property type="term" value="F:GTP binding"/>
    <property type="evidence" value="ECO:0007669"/>
    <property type="project" value="UniProtKB-UniRule"/>
</dbReference>
<dbReference type="InterPro" id="IPR015349">
    <property type="entry name" value="OCT_dom"/>
</dbReference>
<dbReference type="Pfam" id="PF09269">
    <property type="entry name" value="DUF1967"/>
    <property type="match status" value="1"/>
</dbReference>
<comment type="cofactor">
    <cofactor evidence="1 9">
        <name>Mg(2+)</name>
        <dbReference type="ChEBI" id="CHEBI:18420"/>
    </cofactor>
</comment>
<evidence type="ECO:0000259" key="12">
    <source>
        <dbReference type="PROSITE" id="PS51881"/>
    </source>
</evidence>
<feature type="binding site" evidence="9">
    <location>
        <begin position="163"/>
        <end position="170"/>
    </location>
    <ligand>
        <name>GTP</name>
        <dbReference type="ChEBI" id="CHEBI:37565"/>
    </ligand>
</feature>
<feature type="binding site" evidence="9">
    <location>
        <begin position="307"/>
        <end position="309"/>
    </location>
    <ligand>
        <name>GTP</name>
        <dbReference type="ChEBI" id="CHEBI:37565"/>
    </ligand>
</feature>
<dbReference type="EMBL" id="CP031517">
    <property type="protein sequence ID" value="QOS39763.1"/>
    <property type="molecule type" value="Genomic_DNA"/>
</dbReference>
<keyword evidence="4 9" id="KW-0479">Metal-binding</keyword>
<evidence type="ECO:0000256" key="2">
    <source>
        <dbReference type="ARBA" id="ARBA00007699"/>
    </source>
</evidence>
<dbReference type="NCBIfam" id="NF008954">
    <property type="entry name" value="PRK12296.1"/>
    <property type="match status" value="1"/>
</dbReference>
<reference evidence="14 15" key="1">
    <citation type="submission" date="2018-08" db="EMBL/GenBank/DDBJ databases">
        <title>The first complete genome of Treponema rectale (CHPAT), a commensal spirochete of the bovine rectum.</title>
        <authorList>
            <person name="Staton G.J."/>
            <person name="Clegg S.R."/>
            <person name="Carter S.D."/>
            <person name="Radford A.D."/>
            <person name="Darby A."/>
            <person name="Hall N."/>
            <person name="Birtles R.J."/>
            <person name="Evans N.J."/>
        </authorList>
    </citation>
    <scope>NUCLEOTIDE SEQUENCE [LARGE SCALE GENOMIC DNA]</scope>
    <source>
        <strain evidence="14 15">CHPA</strain>
    </source>
</reference>
<keyword evidence="6 9" id="KW-0378">Hydrolase</keyword>
<evidence type="ECO:0000256" key="9">
    <source>
        <dbReference type="HAMAP-Rule" id="MF_01454"/>
    </source>
</evidence>
<feature type="coiled-coil region" evidence="10">
    <location>
        <begin position="311"/>
        <end position="342"/>
    </location>
</feature>
<comment type="function">
    <text evidence="9">An essential GTPase which binds GTP, GDP and possibly (p)ppGpp with moderate affinity, with high nucleotide exchange rates and a fairly low GTP hydrolysis rate. Plays a role in control of the cell cycle, stress response, ribosome biogenesis and in those bacteria that undergo differentiation, in morphogenesis control.</text>
</comment>
<feature type="domain" description="OBG-type G" evidence="11">
    <location>
        <begin position="157"/>
        <end position="326"/>
    </location>
</feature>
<dbReference type="InterPro" id="IPR045086">
    <property type="entry name" value="OBG_GTPase"/>
</dbReference>
<feature type="binding site" evidence="9">
    <location>
        <position position="190"/>
    </location>
    <ligand>
        <name>Mg(2+)</name>
        <dbReference type="ChEBI" id="CHEBI:18420"/>
    </ligand>
</feature>
<evidence type="ECO:0000256" key="1">
    <source>
        <dbReference type="ARBA" id="ARBA00001946"/>
    </source>
</evidence>
<protein>
    <recommendedName>
        <fullName evidence="9">GTPase Obg</fullName>
        <ecNumber evidence="9">3.6.5.-</ecNumber>
    </recommendedName>
    <alternativeName>
        <fullName evidence="9">GTP-binding protein Obg</fullName>
    </alternativeName>
</protein>
<keyword evidence="10" id="KW-0175">Coiled coil</keyword>
<organism evidence="14 15">
    <name type="scientific">Treponema rectale</name>
    <dbReference type="NCBI Taxonomy" id="744512"/>
    <lineage>
        <taxon>Bacteria</taxon>
        <taxon>Pseudomonadati</taxon>
        <taxon>Spirochaetota</taxon>
        <taxon>Spirochaetia</taxon>
        <taxon>Spirochaetales</taxon>
        <taxon>Treponemataceae</taxon>
        <taxon>Treponema</taxon>
    </lineage>
</organism>
<dbReference type="GO" id="GO:0003924">
    <property type="term" value="F:GTPase activity"/>
    <property type="evidence" value="ECO:0007669"/>
    <property type="project" value="UniProtKB-UniRule"/>
</dbReference>
<comment type="subcellular location">
    <subcellularLocation>
        <location evidence="9">Cytoplasm</location>
    </subcellularLocation>
</comment>